<sequence length="45" mass="5410">MQLYIISKPQYLLQNDCIWFLSKEFLSNKQECTNTPLPTQRFELS</sequence>
<evidence type="ECO:0000313" key="2">
    <source>
        <dbReference type="Proteomes" id="UP001174909"/>
    </source>
</evidence>
<dbReference type="EMBL" id="CASHTH010000143">
    <property type="protein sequence ID" value="CAI7992359.1"/>
    <property type="molecule type" value="Genomic_DNA"/>
</dbReference>
<dbReference type="AlphaFoldDB" id="A0AA35QVJ1"/>
<gene>
    <name evidence="1" type="ORF">GBAR_LOCUS967</name>
</gene>
<comment type="caution">
    <text evidence="1">The sequence shown here is derived from an EMBL/GenBank/DDBJ whole genome shotgun (WGS) entry which is preliminary data.</text>
</comment>
<keyword evidence="2" id="KW-1185">Reference proteome</keyword>
<protein>
    <submittedName>
        <fullName evidence="1">Uncharacterized protein</fullName>
    </submittedName>
</protein>
<reference evidence="1" key="1">
    <citation type="submission" date="2023-03" db="EMBL/GenBank/DDBJ databases">
        <authorList>
            <person name="Steffen K."/>
            <person name="Cardenas P."/>
        </authorList>
    </citation>
    <scope>NUCLEOTIDE SEQUENCE</scope>
</reference>
<accession>A0AA35QVJ1</accession>
<name>A0AA35QVJ1_GEOBA</name>
<proteinExistence type="predicted"/>
<organism evidence="1 2">
    <name type="scientific">Geodia barretti</name>
    <name type="common">Barrett's horny sponge</name>
    <dbReference type="NCBI Taxonomy" id="519541"/>
    <lineage>
        <taxon>Eukaryota</taxon>
        <taxon>Metazoa</taxon>
        <taxon>Porifera</taxon>
        <taxon>Demospongiae</taxon>
        <taxon>Heteroscleromorpha</taxon>
        <taxon>Tetractinellida</taxon>
        <taxon>Astrophorina</taxon>
        <taxon>Geodiidae</taxon>
        <taxon>Geodia</taxon>
    </lineage>
</organism>
<evidence type="ECO:0000313" key="1">
    <source>
        <dbReference type="EMBL" id="CAI7992359.1"/>
    </source>
</evidence>
<dbReference type="Proteomes" id="UP001174909">
    <property type="component" value="Unassembled WGS sequence"/>
</dbReference>